<gene>
    <name evidence="4" type="primary">epsF</name>
    <name evidence="4" type="ORF">CGLAU_05550</name>
</gene>
<keyword evidence="2 4" id="KW-0808">Transferase</keyword>
<dbReference type="RefSeq" id="WP_095659818.1">
    <property type="nucleotide sequence ID" value="NZ_BAAAKB010000006.1"/>
</dbReference>
<dbReference type="EMBL" id="CP019688">
    <property type="protein sequence ID" value="AQQ15081.1"/>
    <property type="molecule type" value="Genomic_DNA"/>
</dbReference>
<accession>A0A1Q2HW51</accession>
<dbReference type="EC" id="2.4.-.-" evidence="4"/>
<evidence type="ECO:0000256" key="1">
    <source>
        <dbReference type="ARBA" id="ARBA00022676"/>
    </source>
</evidence>
<dbReference type="OrthoDB" id="477186at2"/>
<keyword evidence="5" id="KW-1185">Reference proteome</keyword>
<dbReference type="InterPro" id="IPR050194">
    <property type="entry name" value="Glycosyltransferase_grp1"/>
</dbReference>
<name>A0A1Q2HW51_9CORY</name>
<sequence length="356" mass="39165">MAKENTDSVIRVLHITEAFGGGARTAIQGYAALDMSVEHNLLWNERRQINAATGPDEGLFVYTAALPESHVAALKTVVATIRELEPDVVHAHSSFAGVYGRLAAALTRTPVVYTPHGLSTERKDISKWKRKVFHTAERALSPLTTVFAGCSTHEGSLLRELNPRVPNQVVPNALPDAKVAELPRWADTERASTPTLCFVGRITSPRYPEMACEIAEALEPEGIRCIWAGDGEPELREMVESSGIEVLGWLDREALFDRVASSHVAVHTSRWDGFPMSVLEFRAIGIPTVVSDIPALAECPDEARFDSATSAVKAIHTALENPGSVDWSTVEQTYTEEQQRDSLLSAYESARRRRKR</sequence>
<dbReference type="Pfam" id="PF13579">
    <property type="entry name" value="Glyco_trans_4_4"/>
    <property type="match status" value="1"/>
</dbReference>
<dbReference type="GO" id="GO:0016757">
    <property type="term" value="F:glycosyltransferase activity"/>
    <property type="evidence" value="ECO:0007669"/>
    <property type="project" value="UniProtKB-KW"/>
</dbReference>
<dbReference type="Pfam" id="PF13692">
    <property type="entry name" value="Glyco_trans_1_4"/>
    <property type="match status" value="1"/>
</dbReference>
<reference evidence="4 5" key="1">
    <citation type="submission" date="2016-12" db="EMBL/GenBank/DDBJ databases">
        <authorList>
            <person name="Song W.-J."/>
            <person name="Kurnit D.M."/>
        </authorList>
    </citation>
    <scope>NUCLEOTIDE SEQUENCE [LARGE SCALE GENOMIC DNA]</scope>
    <source>
        <strain evidence="4 5">DSM 30827</strain>
    </source>
</reference>
<evidence type="ECO:0000256" key="2">
    <source>
        <dbReference type="ARBA" id="ARBA00022679"/>
    </source>
</evidence>
<evidence type="ECO:0000259" key="3">
    <source>
        <dbReference type="Pfam" id="PF13579"/>
    </source>
</evidence>
<organism evidence="4 5">
    <name type="scientific">Corynebacterium glaucum</name>
    <dbReference type="NCBI Taxonomy" id="187491"/>
    <lineage>
        <taxon>Bacteria</taxon>
        <taxon>Bacillati</taxon>
        <taxon>Actinomycetota</taxon>
        <taxon>Actinomycetes</taxon>
        <taxon>Mycobacteriales</taxon>
        <taxon>Corynebacteriaceae</taxon>
        <taxon>Corynebacterium</taxon>
    </lineage>
</organism>
<dbReference type="AlphaFoldDB" id="A0A1Q2HW51"/>
<dbReference type="InterPro" id="IPR028098">
    <property type="entry name" value="Glyco_trans_4-like_N"/>
</dbReference>
<dbReference type="GO" id="GO:1901137">
    <property type="term" value="P:carbohydrate derivative biosynthetic process"/>
    <property type="evidence" value="ECO:0007669"/>
    <property type="project" value="UniProtKB-ARBA"/>
</dbReference>
<evidence type="ECO:0000313" key="4">
    <source>
        <dbReference type="EMBL" id="AQQ15081.1"/>
    </source>
</evidence>
<dbReference type="PANTHER" id="PTHR45947">
    <property type="entry name" value="SULFOQUINOVOSYL TRANSFERASE SQD2"/>
    <property type="match status" value="1"/>
</dbReference>
<dbReference type="Gene3D" id="3.40.50.2000">
    <property type="entry name" value="Glycogen Phosphorylase B"/>
    <property type="match status" value="2"/>
</dbReference>
<protein>
    <submittedName>
        <fullName evidence="4">Putative glycosyltransferase EpsF</fullName>
        <ecNumber evidence="4">2.4.-.-</ecNumber>
    </submittedName>
</protein>
<dbReference type="SUPFAM" id="SSF53756">
    <property type="entry name" value="UDP-Glycosyltransferase/glycogen phosphorylase"/>
    <property type="match status" value="1"/>
</dbReference>
<feature type="domain" description="Glycosyltransferase subfamily 4-like N-terminal" evidence="3">
    <location>
        <begin position="55"/>
        <end position="172"/>
    </location>
</feature>
<dbReference type="GO" id="GO:1903509">
    <property type="term" value="P:liposaccharide metabolic process"/>
    <property type="evidence" value="ECO:0007669"/>
    <property type="project" value="UniProtKB-ARBA"/>
</dbReference>
<proteinExistence type="predicted"/>
<dbReference type="PANTHER" id="PTHR45947:SF3">
    <property type="entry name" value="SULFOQUINOVOSYL TRANSFERASE SQD2"/>
    <property type="match status" value="1"/>
</dbReference>
<keyword evidence="1 4" id="KW-0328">Glycosyltransferase</keyword>
<dbReference type="KEGG" id="cgv:CGLAU_05550"/>
<dbReference type="Proteomes" id="UP000217209">
    <property type="component" value="Chromosome"/>
</dbReference>
<evidence type="ECO:0000313" key="5">
    <source>
        <dbReference type="Proteomes" id="UP000217209"/>
    </source>
</evidence>